<feature type="domain" description="Cytoskeleton protein RodZ-like C-terminal" evidence="1">
    <location>
        <begin position="239"/>
        <end position="310"/>
    </location>
</feature>
<dbReference type="PANTHER" id="PTHR34475:SF1">
    <property type="entry name" value="CYTOSKELETON PROTEIN RODZ"/>
    <property type="match status" value="1"/>
</dbReference>
<comment type="caution">
    <text evidence="2">The sequence shown here is derived from an EMBL/GenBank/DDBJ whole genome shotgun (WGS) entry which is preliminary data.</text>
</comment>
<dbReference type="PANTHER" id="PTHR34475">
    <property type="match status" value="1"/>
</dbReference>
<accession>A0ABR9S4P9</accession>
<dbReference type="RefSeq" id="WP_193677007.1">
    <property type="nucleotide sequence ID" value="NZ_JADDIV010000003.1"/>
</dbReference>
<protein>
    <submittedName>
        <fullName evidence="2">DUF4115 domain-containing protein</fullName>
    </submittedName>
</protein>
<dbReference type="InterPro" id="IPR010982">
    <property type="entry name" value="Lambda_DNA-bd_dom_sf"/>
</dbReference>
<evidence type="ECO:0000313" key="2">
    <source>
        <dbReference type="EMBL" id="MBE7368414.1"/>
    </source>
</evidence>
<keyword evidence="3" id="KW-1185">Reference proteome</keyword>
<dbReference type="Gene3D" id="1.10.260.40">
    <property type="entry name" value="lambda repressor-like DNA-binding domains"/>
    <property type="match status" value="1"/>
</dbReference>
<dbReference type="EMBL" id="JADDIV010000003">
    <property type="protein sequence ID" value="MBE7368414.1"/>
    <property type="molecule type" value="Genomic_DNA"/>
</dbReference>
<dbReference type="Pfam" id="PF13464">
    <property type="entry name" value="RodZ_C"/>
    <property type="match status" value="1"/>
</dbReference>
<dbReference type="Proteomes" id="UP000806285">
    <property type="component" value="Unassembled WGS sequence"/>
</dbReference>
<dbReference type="InterPro" id="IPR050400">
    <property type="entry name" value="Bact_Cytoskel_RodZ"/>
</dbReference>
<dbReference type="Pfam" id="PF13413">
    <property type="entry name" value="HTH_25"/>
    <property type="match status" value="1"/>
</dbReference>
<proteinExistence type="predicted"/>
<reference evidence="2 3" key="1">
    <citation type="submission" date="2020-10" db="EMBL/GenBank/DDBJ databases">
        <title>Ramlibacter sp. HM2 16S ribosomal RNA gene Genome sequencing and assembly.</title>
        <authorList>
            <person name="Kang M."/>
        </authorList>
    </citation>
    <scope>NUCLEOTIDE SEQUENCE [LARGE SCALE GENOMIC DNA]</scope>
    <source>
        <strain evidence="2 3">HM2</strain>
    </source>
</reference>
<name>A0ABR9S4P9_9BURK</name>
<evidence type="ECO:0000259" key="1">
    <source>
        <dbReference type="Pfam" id="PF13464"/>
    </source>
</evidence>
<gene>
    <name evidence="2" type="ORF">IM787_12715</name>
</gene>
<evidence type="ECO:0000313" key="3">
    <source>
        <dbReference type="Proteomes" id="UP000806285"/>
    </source>
</evidence>
<organism evidence="2 3">
    <name type="scientific">Ramlibacter pallidus</name>
    <dbReference type="NCBI Taxonomy" id="2780087"/>
    <lineage>
        <taxon>Bacteria</taxon>
        <taxon>Pseudomonadati</taxon>
        <taxon>Pseudomonadota</taxon>
        <taxon>Betaproteobacteria</taxon>
        <taxon>Burkholderiales</taxon>
        <taxon>Comamonadaceae</taxon>
        <taxon>Ramlibacter</taxon>
    </lineage>
</organism>
<dbReference type="InterPro" id="IPR025194">
    <property type="entry name" value="RodZ-like_C"/>
</dbReference>
<sequence length="312" mass="31428">MSEGTVADGVTAGSLLREAREAAGLHVDTLAANLKVPVRKLEALEEDRYDLLGDAVFVRALASSVARTLKIDPQAVLGRLPQTSQPRLVPDTEGINAPFRAPGDAAPPGVLHHVSRPVLFTVAALVAGALVILFLPLVEQGLDTITQANRPEPASGVPPRPASAAPENNAVAAFPAATPGAQPLPAPASAAPAGTVATPLPAGGVPAAAPQAAGTAAMPAAASSADAVAVPVAPDALVVFRTRGPSWIQVTDARGIAVLRRLMGPGESAGVGGTLPLSVTVGDAAQTDVQVRGKPFSLAPLARDNVARFEVK</sequence>